<evidence type="ECO:0000313" key="1">
    <source>
        <dbReference type="EMBL" id="AEO62388.1"/>
    </source>
</evidence>
<dbReference type="RefSeq" id="XP_003648724.1">
    <property type="nucleotide sequence ID" value="XM_003648676.1"/>
</dbReference>
<dbReference type="eggNOG" id="ENOG502R9Z7">
    <property type="taxonomic scope" value="Eukaryota"/>
</dbReference>
<dbReference type="HOGENOM" id="CLU_182433_2_0_1"/>
<sequence length="60" mass="7369">MCDWEEFIFTCGHSVFRKKCYCHFARNHPQHLCNRVQKLRHCWDQPYPCDPCAERLRQEA</sequence>
<keyword evidence="2" id="KW-1185">Reference proteome</keyword>
<proteinExistence type="predicted"/>
<protein>
    <submittedName>
        <fullName evidence="1">Uncharacterized protein</fullName>
    </submittedName>
</protein>
<dbReference type="AlphaFoldDB" id="G2QQH8"/>
<organism evidence="1 2">
    <name type="scientific">Thermothielavioides terrestris (strain ATCC 38088 / NRRL 8126)</name>
    <name type="common">Thielavia terrestris</name>
    <dbReference type="NCBI Taxonomy" id="578455"/>
    <lineage>
        <taxon>Eukaryota</taxon>
        <taxon>Fungi</taxon>
        <taxon>Dikarya</taxon>
        <taxon>Ascomycota</taxon>
        <taxon>Pezizomycotina</taxon>
        <taxon>Sordariomycetes</taxon>
        <taxon>Sordariomycetidae</taxon>
        <taxon>Sordariales</taxon>
        <taxon>Chaetomiaceae</taxon>
        <taxon>Thermothielavioides</taxon>
        <taxon>Thermothielavioides terrestris</taxon>
    </lineage>
</organism>
<name>G2QQH8_THETT</name>
<evidence type="ECO:0000313" key="2">
    <source>
        <dbReference type="Proteomes" id="UP000008181"/>
    </source>
</evidence>
<feature type="non-terminal residue" evidence="1">
    <location>
        <position position="60"/>
    </location>
</feature>
<accession>G2QQH8</accession>
<gene>
    <name evidence="1" type="ORF">THITE_2029041</name>
</gene>
<dbReference type="EMBL" id="CP003009">
    <property type="protein sequence ID" value="AEO62388.1"/>
    <property type="molecule type" value="Genomic_DNA"/>
</dbReference>
<reference evidence="1 2" key="1">
    <citation type="journal article" date="2011" name="Nat. Biotechnol.">
        <title>Comparative genomic analysis of the thermophilic biomass-degrading fungi Myceliophthora thermophila and Thielavia terrestris.</title>
        <authorList>
            <person name="Berka R.M."/>
            <person name="Grigoriev I.V."/>
            <person name="Otillar R."/>
            <person name="Salamov A."/>
            <person name="Grimwood J."/>
            <person name="Reid I."/>
            <person name="Ishmael N."/>
            <person name="John T."/>
            <person name="Darmond C."/>
            <person name="Moisan M.-C."/>
            <person name="Henrissat B."/>
            <person name="Coutinho P.M."/>
            <person name="Lombard V."/>
            <person name="Natvig D.O."/>
            <person name="Lindquist E."/>
            <person name="Schmutz J."/>
            <person name="Lucas S."/>
            <person name="Harris P."/>
            <person name="Powlowski J."/>
            <person name="Bellemare A."/>
            <person name="Taylor D."/>
            <person name="Butler G."/>
            <person name="de Vries R.P."/>
            <person name="Allijn I.E."/>
            <person name="van den Brink J."/>
            <person name="Ushinsky S."/>
            <person name="Storms R."/>
            <person name="Powell A.J."/>
            <person name="Paulsen I.T."/>
            <person name="Elbourne L.D.H."/>
            <person name="Baker S.E."/>
            <person name="Magnuson J."/>
            <person name="LaBoissiere S."/>
            <person name="Clutterbuck A.J."/>
            <person name="Martinez D."/>
            <person name="Wogulis M."/>
            <person name="de Leon A.L."/>
            <person name="Rey M.W."/>
            <person name="Tsang A."/>
        </authorList>
    </citation>
    <scope>NUCLEOTIDE SEQUENCE [LARGE SCALE GENOMIC DNA]</scope>
    <source>
        <strain evidence="2">ATCC 38088 / NRRL 8126</strain>
    </source>
</reference>
<dbReference type="Proteomes" id="UP000008181">
    <property type="component" value="Chromosome 1"/>
</dbReference>
<dbReference type="OrthoDB" id="4966402at2759"/>
<dbReference type="KEGG" id="ttt:THITE_2029041"/>
<dbReference type="GeneID" id="11521652"/>